<keyword evidence="7" id="KW-0325">Glycoprotein</keyword>
<dbReference type="InterPro" id="IPR020894">
    <property type="entry name" value="Cadherin_CS"/>
</dbReference>
<feature type="domain" description="Cadherin" evidence="12">
    <location>
        <begin position="636"/>
        <end position="797"/>
    </location>
</feature>
<feature type="signal peptide" evidence="11">
    <location>
        <begin position="1"/>
        <end position="20"/>
    </location>
</feature>
<dbReference type="Proteomes" id="UP000272942">
    <property type="component" value="Unassembled WGS sequence"/>
</dbReference>
<reference evidence="13 14" key="2">
    <citation type="submission" date="2018-11" db="EMBL/GenBank/DDBJ databases">
        <authorList>
            <consortium name="Pathogen Informatics"/>
        </authorList>
    </citation>
    <scope>NUCLEOTIDE SEQUENCE [LARGE SCALE GENOMIC DNA]</scope>
    <source>
        <strain evidence="13 14">Egypt</strain>
    </source>
</reference>
<evidence type="ECO:0000256" key="5">
    <source>
        <dbReference type="ARBA" id="ARBA00022989"/>
    </source>
</evidence>
<dbReference type="Pfam" id="PF00028">
    <property type="entry name" value="Cadherin"/>
    <property type="match status" value="2"/>
</dbReference>
<evidence type="ECO:0000256" key="10">
    <source>
        <dbReference type="SAM" id="Phobius"/>
    </source>
</evidence>
<evidence type="ECO:0000256" key="9">
    <source>
        <dbReference type="SAM" id="MobiDB-lite"/>
    </source>
</evidence>
<organism evidence="15">
    <name type="scientific">Echinostoma caproni</name>
    <dbReference type="NCBI Taxonomy" id="27848"/>
    <lineage>
        <taxon>Eukaryota</taxon>
        <taxon>Metazoa</taxon>
        <taxon>Spiralia</taxon>
        <taxon>Lophotrochozoa</taxon>
        <taxon>Platyhelminthes</taxon>
        <taxon>Trematoda</taxon>
        <taxon>Digenea</taxon>
        <taxon>Plagiorchiida</taxon>
        <taxon>Echinostomata</taxon>
        <taxon>Echinostomatoidea</taxon>
        <taxon>Echinostomatidae</taxon>
        <taxon>Echinostoma</taxon>
    </lineage>
</organism>
<feature type="domain" description="Cadherin" evidence="12">
    <location>
        <begin position="798"/>
        <end position="946"/>
    </location>
</feature>
<dbReference type="SMART" id="SM00112">
    <property type="entry name" value="CA"/>
    <property type="match status" value="6"/>
</dbReference>
<feature type="region of interest" description="Disordered" evidence="9">
    <location>
        <begin position="1161"/>
        <end position="1198"/>
    </location>
</feature>
<dbReference type="GO" id="GO:0005886">
    <property type="term" value="C:plasma membrane"/>
    <property type="evidence" value="ECO:0007669"/>
    <property type="project" value="InterPro"/>
</dbReference>
<protein>
    <submittedName>
        <fullName evidence="15">Cadherin</fullName>
    </submittedName>
</protein>
<evidence type="ECO:0000256" key="2">
    <source>
        <dbReference type="ARBA" id="ARBA00022692"/>
    </source>
</evidence>
<dbReference type="PROSITE" id="PS00232">
    <property type="entry name" value="CADHERIN_1"/>
    <property type="match status" value="3"/>
</dbReference>
<keyword evidence="11" id="KW-0732">Signal</keyword>
<evidence type="ECO:0000256" key="7">
    <source>
        <dbReference type="ARBA" id="ARBA00023180"/>
    </source>
</evidence>
<keyword evidence="4 8" id="KW-0106">Calcium</keyword>
<dbReference type="WBParaSite" id="ECPE_0000700101-mRNA-1">
    <property type="protein sequence ID" value="ECPE_0000700101-mRNA-1"/>
    <property type="gene ID" value="ECPE_0000700101"/>
</dbReference>
<accession>A0A183AJ52</accession>
<dbReference type="PRINTS" id="PR00205">
    <property type="entry name" value="CADHERIN"/>
</dbReference>
<comment type="subcellular location">
    <subcellularLocation>
        <location evidence="1">Membrane</location>
        <topology evidence="1">Single-pass membrane protein</topology>
    </subcellularLocation>
</comment>
<feature type="region of interest" description="Disordered" evidence="9">
    <location>
        <begin position="501"/>
        <end position="520"/>
    </location>
</feature>
<reference evidence="15" key="1">
    <citation type="submission" date="2016-06" db="UniProtKB">
        <authorList>
            <consortium name="WormBaseParasite"/>
        </authorList>
    </citation>
    <scope>IDENTIFICATION</scope>
</reference>
<dbReference type="CDD" id="cd11304">
    <property type="entry name" value="Cadherin_repeat"/>
    <property type="match status" value="6"/>
</dbReference>
<evidence type="ECO:0000256" key="6">
    <source>
        <dbReference type="ARBA" id="ARBA00023136"/>
    </source>
</evidence>
<feature type="region of interest" description="Disordered" evidence="9">
    <location>
        <begin position="1074"/>
        <end position="1108"/>
    </location>
</feature>
<keyword evidence="3" id="KW-0677">Repeat</keyword>
<feature type="compositionally biased region" description="Low complexity" evidence="9">
    <location>
        <begin position="1074"/>
        <end position="1085"/>
    </location>
</feature>
<feature type="domain" description="Cadherin" evidence="12">
    <location>
        <begin position="462"/>
        <end position="636"/>
    </location>
</feature>
<feature type="transmembrane region" description="Helical" evidence="10">
    <location>
        <begin position="1128"/>
        <end position="1152"/>
    </location>
</feature>
<evidence type="ECO:0000313" key="15">
    <source>
        <dbReference type="WBParaSite" id="ECPE_0000700101-mRNA-1"/>
    </source>
</evidence>
<dbReference type="EMBL" id="UZAN01044028">
    <property type="protein sequence ID" value="VDP79867.1"/>
    <property type="molecule type" value="Genomic_DNA"/>
</dbReference>
<feature type="domain" description="Cadherin" evidence="12">
    <location>
        <begin position="29"/>
        <end position="184"/>
    </location>
</feature>
<gene>
    <name evidence="13" type="ORF">ECPE_LOCUS6987</name>
</gene>
<dbReference type="PANTHER" id="PTHR24028:SF146">
    <property type="entry name" value="CADHERIN 96CB, ISOFORM D-RELATED"/>
    <property type="match status" value="1"/>
</dbReference>
<name>A0A183AJ52_9TREM</name>
<dbReference type="PANTHER" id="PTHR24028">
    <property type="entry name" value="CADHERIN-87A"/>
    <property type="match status" value="1"/>
</dbReference>
<dbReference type="InterPro" id="IPR002126">
    <property type="entry name" value="Cadherin-like_dom"/>
</dbReference>
<evidence type="ECO:0000313" key="13">
    <source>
        <dbReference type="EMBL" id="VDP79867.1"/>
    </source>
</evidence>
<feature type="domain" description="Cadherin" evidence="12">
    <location>
        <begin position="950"/>
        <end position="1074"/>
    </location>
</feature>
<dbReference type="GO" id="GO:0005509">
    <property type="term" value="F:calcium ion binding"/>
    <property type="evidence" value="ECO:0007669"/>
    <property type="project" value="UniProtKB-UniRule"/>
</dbReference>
<dbReference type="InterPro" id="IPR050174">
    <property type="entry name" value="Protocadherin/Cadherin-CA"/>
</dbReference>
<evidence type="ECO:0000313" key="14">
    <source>
        <dbReference type="Proteomes" id="UP000272942"/>
    </source>
</evidence>
<evidence type="ECO:0000259" key="12">
    <source>
        <dbReference type="PROSITE" id="PS50268"/>
    </source>
</evidence>
<dbReference type="InterPro" id="IPR015919">
    <property type="entry name" value="Cadherin-like_sf"/>
</dbReference>
<keyword evidence="6 10" id="KW-0472">Membrane</keyword>
<feature type="compositionally biased region" description="Polar residues" evidence="9">
    <location>
        <begin position="1161"/>
        <end position="1174"/>
    </location>
</feature>
<feature type="domain" description="Cadherin" evidence="12">
    <location>
        <begin position="334"/>
        <end position="438"/>
    </location>
</feature>
<dbReference type="PROSITE" id="PS50268">
    <property type="entry name" value="CADHERIN_2"/>
    <property type="match status" value="7"/>
</dbReference>
<feature type="chain" id="PRO_5043138052" evidence="11">
    <location>
        <begin position="21"/>
        <end position="1385"/>
    </location>
</feature>
<evidence type="ECO:0000256" key="8">
    <source>
        <dbReference type="PROSITE-ProRule" id="PRU00043"/>
    </source>
</evidence>
<dbReference type="GO" id="GO:0007156">
    <property type="term" value="P:homophilic cell adhesion via plasma membrane adhesion molecules"/>
    <property type="evidence" value="ECO:0007669"/>
    <property type="project" value="InterPro"/>
</dbReference>
<feature type="domain" description="Cadherin" evidence="12">
    <location>
        <begin position="215"/>
        <end position="333"/>
    </location>
</feature>
<evidence type="ECO:0000256" key="1">
    <source>
        <dbReference type="ARBA" id="ARBA00004167"/>
    </source>
</evidence>
<feature type="compositionally biased region" description="Basic and acidic residues" evidence="9">
    <location>
        <begin position="1086"/>
        <end position="1099"/>
    </location>
</feature>
<dbReference type="Gene3D" id="2.60.40.60">
    <property type="entry name" value="Cadherins"/>
    <property type="match status" value="7"/>
</dbReference>
<dbReference type="SUPFAM" id="SSF49313">
    <property type="entry name" value="Cadherin-like"/>
    <property type="match status" value="5"/>
</dbReference>
<keyword evidence="2 10" id="KW-0812">Transmembrane</keyword>
<proteinExistence type="predicted"/>
<keyword evidence="14" id="KW-1185">Reference proteome</keyword>
<evidence type="ECO:0000256" key="4">
    <source>
        <dbReference type="ARBA" id="ARBA00022837"/>
    </source>
</evidence>
<dbReference type="OrthoDB" id="6252479at2759"/>
<sequence>MLLAHIQVKLLATLLTVVFCKEQSTDVNNQLQLTIFMEEELPRASAVVNLSSMVKQNIPNSSQYFTLVQETELRFSFLEPNSHFVIDHANPSAQILRVQTRVDRESVCPTLVGVCTNRFLGTVTDHSPLPYEISHTQHVATACMLPVLLIAEFNARNSASQPVSQLIVQLNIHILDINDNAPSWRSFSSSMVNMQQLNSTHPIAYNAMNAPNPGLIPRMDLVVAEHIAIGTRLALPLAIDPDACPDNTTAGYGIESQTVSDAFVLDWDQAARDGTKITESGLWLRVNKDLNHDTQPHHQVIIYATDAGVPRRLTGHLLLNISVTDVNDHPPKFNRSRHLVWVREHEMIGSKVFQPQVHDADSSDQSRLSFGFLPSTVASTRELFKINPQTGEITVQGLIDFEKSFQHQLHIFVSDGKWTDEMELQVLVLNLNDHAPQIKLYSHLASVPKDMNVFHSGNRNYLQAQLTIVIRENGPPNQLIATATVTDKDVSAQIRAEAAFESHEADSGASGERQGGMFTSPLVRKSQTLKPICNVDNDQFVMESLDLETTQQQSRERFRFKIALAGKSLDREKQNRILLQVHCHDEDTMPPMHQFPHYSPSSSLHQSGLYMPIGRRSASASLLIVVTDENDSPPILVGPQVAKLPENAPIDTLVMRIHATDADDPHSLAGTAGLRYHLTDEPLILLTKSATPLSVGSKLSELIASSTVSSDQFPSQPWFHLNPVNGDLKTLVSFDRELVQSITLPIRVNDGGDLNILGKTTVDPSERMMNKDRLSYNTVNGTVTIEILDVNDCLPTFSQQLYEFNLSEDSRPPVRVGRVNVTDCDVDENNRLLEFWLQSSMPNRRPDISATEGILGSKQLNKNSQFISWFSVSKTGELYVRMPHFTQTGMVTSQGLPPDDYIPLDREKNEIIVLDIFARDSGSPALTGSAQILIRVLDVNDHAPEWEFPRPQHRLVNFSADAAVGNRVTRLIAHDPDEGPRGRITYSILSGNEAGQFELDSESGWIYLAQPIDYQNRMSMSGPQNQRMKHQTWQTRSASMIRLYVQASDQGDPPRTSSSVLDILIQRTPQIPVQMQSSKSSISTDQSRHTKQMEFREAGSDASPAEMHSEGYFDPEKPAGGLLLSSDFLTLVAMITATLAALLLIFILFVVIRCRKLKHNQPPQTQIGSMNGTKWGTPGHSSSRRPTERTRRTTRANGRPGCFGTYMENCFGGSKSAVRSPRSATNGDRNNITPTDTYYPVHLSSTLSSRQPFSISEQQGHRMTDVHSSDILLYSTNSSLISPCQTISRLAPESTLNANDYSFLVHSNCPAEGVQFDGSVDKKTTNPSGVSDLIMDEKDSMDKDKYVTTIRIDRGQSDSVYTALSPELTKSKSQSHKLCQSSSFV</sequence>
<evidence type="ECO:0000256" key="11">
    <source>
        <dbReference type="SAM" id="SignalP"/>
    </source>
</evidence>
<evidence type="ECO:0000256" key="3">
    <source>
        <dbReference type="ARBA" id="ARBA00022737"/>
    </source>
</evidence>
<keyword evidence="5 10" id="KW-1133">Transmembrane helix</keyword>